<keyword evidence="1" id="KW-0812">Transmembrane</keyword>
<feature type="transmembrane region" description="Helical" evidence="1">
    <location>
        <begin position="225"/>
        <end position="246"/>
    </location>
</feature>
<organism evidence="2 3">
    <name type="scientific">Lactobacillus melliventris</name>
    <dbReference type="NCBI Taxonomy" id="1218507"/>
    <lineage>
        <taxon>Bacteria</taxon>
        <taxon>Bacillati</taxon>
        <taxon>Bacillota</taxon>
        <taxon>Bacilli</taxon>
        <taxon>Lactobacillales</taxon>
        <taxon>Lactobacillaceae</taxon>
        <taxon>Lactobacillus</taxon>
    </lineage>
</organism>
<feature type="transmembrane region" description="Helical" evidence="1">
    <location>
        <begin position="189"/>
        <end position="213"/>
    </location>
</feature>
<dbReference type="AlphaFoldDB" id="A0A0F4LK21"/>
<dbReference type="Pfam" id="PF06182">
    <property type="entry name" value="ABC2_membrane_6"/>
    <property type="match status" value="1"/>
</dbReference>
<feature type="transmembrane region" description="Helical" evidence="1">
    <location>
        <begin position="142"/>
        <end position="169"/>
    </location>
</feature>
<dbReference type="Proteomes" id="UP000033531">
    <property type="component" value="Unassembled WGS sequence"/>
</dbReference>
<comment type="caution">
    <text evidence="2">The sequence shown here is derived from an EMBL/GenBank/DDBJ whole genome shotgun (WGS) entry which is preliminary data.</text>
</comment>
<proteinExistence type="predicted"/>
<dbReference type="PANTHER" id="PTHR36833">
    <property type="entry name" value="SLR0610 PROTEIN-RELATED"/>
    <property type="match status" value="1"/>
</dbReference>
<gene>
    <name evidence="2" type="ORF">JF74_01030</name>
</gene>
<dbReference type="PANTHER" id="PTHR36833:SF1">
    <property type="entry name" value="INTEGRAL MEMBRANE TRANSPORT PROTEIN"/>
    <property type="match status" value="1"/>
</dbReference>
<protein>
    <submittedName>
        <fullName evidence="2">Putative integral membrane transport protein</fullName>
    </submittedName>
</protein>
<dbReference type="InterPro" id="IPR010390">
    <property type="entry name" value="ABC-2_transporter-like"/>
</dbReference>
<sequence length="258" mass="29695">MRYLKLLSTYLKINLKSLAVYDLDFYFALVGIIIQNLLNILALRFIFNIVPRIKGYSFAQLLLTYALATLAFAIFRCFFINALNISDYIHDGRLDTILIKPVNPLFQLVNERVDEDAWGDLIVALLLLIIVDMQLHNPWYITVMFIFISLFTSLIFLGLAVLGNIVALLSNGLANLAETTFDFFDMSKYPLAIYSSALRLIMTFILPIGWVALIPQEKIAVKHEWVWLLLVPTACVFFFILIYQLWRVFLQKYQSTGS</sequence>
<evidence type="ECO:0000313" key="2">
    <source>
        <dbReference type="EMBL" id="KJY58599.1"/>
    </source>
</evidence>
<accession>A0A0F4LK21</accession>
<feature type="transmembrane region" description="Helical" evidence="1">
    <location>
        <begin position="25"/>
        <end position="50"/>
    </location>
</feature>
<feature type="transmembrane region" description="Helical" evidence="1">
    <location>
        <begin position="62"/>
        <end position="83"/>
    </location>
</feature>
<reference evidence="2 3" key="1">
    <citation type="submission" date="2015-01" db="EMBL/GenBank/DDBJ databases">
        <title>Comparative genomics of the lactic acid bacteria isolated from the honey bee gut.</title>
        <authorList>
            <person name="Ellegaard K.M."/>
            <person name="Tamarit D."/>
            <person name="Javelind E."/>
            <person name="Olofsson T."/>
            <person name="Andersson S.G."/>
            <person name="Vasquez A."/>
        </authorList>
    </citation>
    <scope>NUCLEOTIDE SEQUENCE [LARGE SCALE GENOMIC DNA]</scope>
    <source>
        <strain evidence="2 3">Hma8</strain>
    </source>
</reference>
<keyword evidence="1" id="KW-1133">Transmembrane helix</keyword>
<name>A0A0F4LK21_9LACO</name>
<dbReference type="OrthoDB" id="9788195at2"/>
<evidence type="ECO:0000256" key="1">
    <source>
        <dbReference type="SAM" id="Phobius"/>
    </source>
</evidence>
<keyword evidence="1" id="KW-0472">Membrane</keyword>
<dbReference type="PATRIC" id="fig|1218507.3.peg.259"/>
<evidence type="ECO:0000313" key="3">
    <source>
        <dbReference type="Proteomes" id="UP000033531"/>
    </source>
</evidence>
<dbReference type="STRING" id="1218507.JF74_01030"/>
<dbReference type="EMBL" id="JXLI01000003">
    <property type="protein sequence ID" value="KJY58599.1"/>
    <property type="molecule type" value="Genomic_DNA"/>
</dbReference>
<dbReference type="HOGENOM" id="CLU_071040_1_1_9"/>